<protein>
    <submittedName>
        <fullName evidence="12">Flagellar motor protein MotA</fullName>
    </submittedName>
</protein>
<gene>
    <name evidence="12" type="ORF">E3U44_04865</name>
</gene>
<dbReference type="PANTHER" id="PTHR30625">
    <property type="entry name" value="PROTEIN TOLQ"/>
    <property type="match status" value="1"/>
</dbReference>
<keyword evidence="6" id="KW-0653">Protein transport</keyword>
<keyword evidence="5 9" id="KW-0472">Membrane</keyword>
<evidence type="ECO:0000256" key="4">
    <source>
        <dbReference type="ARBA" id="ARBA00022989"/>
    </source>
</evidence>
<feature type="region of interest" description="Disordered" evidence="8">
    <location>
        <begin position="30"/>
        <end position="51"/>
    </location>
</feature>
<name>A0A4P7BX91_9GAMM</name>
<dbReference type="KEGG" id="nwr:E3U44_04865"/>
<evidence type="ECO:0000256" key="1">
    <source>
        <dbReference type="ARBA" id="ARBA00004651"/>
    </source>
</evidence>
<dbReference type="EMBL" id="CP038033">
    <property type="protein sequence ID" value="QBQ53917.1"/>
    <property type="molecule type" value="Genomic_DNA"/>
</dbReference>
<sequence length="497" mass="54424">MMSIRSFFICLMMLWVIANSAVVQSEDNSSIPRVAGQPEENSPEQSSLPAQKPTELETLEAAYKREFAFLQSQKRELEQRIDNFRQKSQASERQLEGNIRSLEQKNVSLTAEADRLNRSIEQVERRSEAARERNELLQMTFKQANATLESYGFKLQSQAQFEQAAPEKKLAFLFGQGLRLLRQVGQVQRTQDKFFLGDGTEAEGTVIRFGNIAAYGVSPQGAGILVPAGGEQFKMWSQPAPEVAKTLAAGQQPPTLKIFLFESQDQAIEEKAEKTLLVTINEGGPVAWVIMGLGGVALLLILLRVLFLSGASANTRRLTQQVNDLIQQGKHQQAQELCQQTRGAIARVMAATIRNLDRDRPHLEDIISEAILHESAHLNRFGSVILIIAAISPLLGLLGTVTGMISTFDIITEFGTGDPKLLSSGISIALITTEVGLAVAIPTLFVGTLLSSWAERIKDNMEKAALRVTNISQVDKKVEPASAASAEPEGPLAYSAV</sequence>
<dbReference type="RefSeq" id="WP_134356926.1">
    <property type="nucleotide sequence ID" value="NZ_CP038033.1"/>
</dbReference>
<evidence type="ECO:0000256" key="9">
    <source>
        <dbReference type="SAM" id="Phobius"/>
    </source>
</evidence>
<feature type="coiled-coil region" evidence="7">
    <location>
        <begin position="60"/>
        <end position="140"/>
    </location>
</feature>
<evidence type="ECO:0000256" key="5">
    <source>
        <dbReference type="ARBA" id="ARBA00023136"/>
    </source>
</evidence>
<keyword evidence="6" id="KW-0813">Transport</keyword>
<organism evidence="12 13">
    <name type="scientific">Nitrosococcus wardiae</name>
    <dbReference type="NCBI Taxonomy" id="1814290"/>
    <lineage>
        <taxon>Bacteria</taxon>
        <taxon>Pseudomonadati</taxon>
        <taxon>Pseudomonadota</taxon>
        <taxon>Gammaproteobacteria</taxon>
        <taxon>Chromatiales</taxon>
        <taxon>Chromatiaceae</taxon>
        <taxon>Nitrosococcus</taxon>
    </lineage>
</organism>
<dbReference type="GO" id="GO:0017038">
    <property type="term" value="P:protein import"/>
    <property type="evidence" value="ECO:0007669"/>
    <property type="project" value="TreeGrafter"/>
</dbReference>
<feature type="transmembrane region" description="Helical" evidence="9">
    <location>
        <begin position="426"/>
        <end position="453"/>
    </location>
</feature>
<evidence type="ECO:0000256" key="10">
    <source>
        <dbReference type="SAM" id="SignalP"/>
    </source>
</evidence>
<feature type="compositionally biased region" description="Polar residues" evidence="8">
    <location>
        <begin position="39"/>
        <end position="49"/>
    </location>
</feature>
<feature type="chain" id="PRO_5020484377" evidence="10">
    <location>
        <begin position="21"/>
        <end position="497"/>
    </location>
</feature>
<proteinExistence type="inferred from homology"/>
<dbReference type="OrthoDB" id="4045at2"/>
<feature type="signal peptide" evidence="10">
    <location>
        <begin position="1"/>
        <end position="20"/>
    </location>
</feature>
<keyword evidence="2" id="KW-1003">Cell membrane</keyword>
<feature type="domain" description="MotA/TolQ/ExbB proton channel" evidence="11">
    <location>
        <begin position="344"/>
        <end position="462"/>
    </location>
</feature>
<dbReference type="GO" id="GO:0005886">
    <property type="term" value="C:plasma membrane"/>
    <property type="evidence" value="ECO:0007669"/>
    <property type="project" value="UniProtKB-SubCell"/>
</dbReference>
<reference evidence="12 13" key="1">
    <citation type="submission" date="2019-03" db="EMBL/GenBank/DDBJ databases">
        <title>The genome sequence of Nitrosococcus wardiae strain D1FHST reveals the archetypal metabolic capacity of ammonia-oxidizing Gammaproteobacteria.</title>
        <authorList>
            <person name="Wang L."/>
            <person name="Lim C.K."/>
            <person name="Hanson T.E."/>
            <person name="Dang H."/>
            <person name="Klotz M.G."/>
        </authorList>
    </citation>
    <scope>NUCLEOTIDE SEQUENCE [LARGE SCALE GENOMIC DNA]</scope>
    <source>
        <strain evidence="12 13">D1FHS</strain>
    </source>
</reference>
<comment type="subcellular location">
    <subcellularLocation>
        <location evidence="1">Cell membrane</location>
        <topology evidence="1">Multi-pass membrane protein</topology>
    </subcellularLocation>
    <subcellularLocation>
        <location evidence="6">Membrane</location>
        <topology evidence="6">Multi-pass membrane protein</topology>
    </subcellularLocation>
</comment>
<evidence type="ECO:0000256" key="7">
    <source>
        <dbReference type="SAM" id="Coils"/>
    </source>
</evidence>
<evidence type="ECO:0000259" key="11">
    <source>
        <dbReference type="Pfam" id="PF01618"/>
    </source>
</evidence>
<evidence type="ECO:0000256" key="3">
    <source>
        <dbReference type="ARBA" id="ARBA00022692"/>
    </source>
</evidence>
<keyword evidence="13" id="KW-1185">Reference proteome</keyword>
<keyword evidence="3 9" id="KW-0812">Transmembrane</keyword>
<dbReference type="InterPro" id="IPR050790">
    <property type="entry name" value="ExbB/TolQ_transport"/>
</dbReference>
<evidence type="ECO:0000256" key="8">
    <source>
        <dbReference type="SAM" id="MobiDB-lite"/>
    </source>
</evidence>
<keyword evidence="4 9" id="KW-1133">Transmembrane helix</keyword>
<keyword evidence="12" id="KW-0966">Cell projection</keyword>
<feature type="transmembrane region" description="Helical" evidence="9">
    <location>
        <begin position="286"/>
        <end position="307"/>
    </location>
</feature>
<dbReference type="Pfam" id="PF01618">
    <property type="entry name" value="MotA_ExbB"/>
    <property type="match status" value="1"/>
</dbReference>
<evidence type="ECO:0000313" key="12">
    <source>
        <dbReference type="EMBL" id="QBQ53917.1"/>
    </source>
</evidence>
<evidence type="ECO:0000256" key="6">
    <source>
        <dbReference type="RuleBase" id="RU004057"/>
    </source>
</evidence>
<dbReference type="Proteomes" id="UP000294325">
    <property type="component" value="Chromosome"/>
</dbReference>
<evidence type="ECO:0000313" key="13">
    <source>
        <dbReference type="Proteomes" id="UP000294325"/>
    </source>
</evidence>
<dbReference type="InterPro" id="IPR002898">
    <property type="entry name" value="MotA_ExbB_proton_chnl"/>
</dbReference>
<keyword evidence="7" id="KW-0175">Coiled coil</keyword>
<keyword evidence="10" id="KW-0732">Signal</keyword>
<keyword evidence="12" id="KW-0969">Cilium</keyword>
<accession>A0A4P7BX91</accession>
<evidence type="ECO:0000256" key="2">
    <source>
        <dbReference type="ARBA" id="ARBA00022475"/>
    </source>
</evidence>
<feature type="transmembrane region" description="Helical" evidence="9">
    <location>
        <begin position="384"/>
        <end position="406"/>
    </location>
</feature>
<dbReference type="AlphaFoldDB" id="A0A4P7BX91"/>
<comment type="similarity">
    <text evidence="6">Belongs to the exbB/tolQ family.</text>
</comment>
<dbReference type="PANTHER" id="PTHR30625:SF11">
    <property type="entry name" value="MOTA_TOLQ_EXBB PROTON CHANNEL DOMAIN-CONTAINING PROTEIN"/>
    <property type="match status" value="1"/>
</dbReference>
<keyword evidence="12" id="KW-0282">Flagellum</keyword>